<comment type="caution">
    <text evidence="1">The sequence shown here is derived from an EMBL/GenBank/DDBJ whole genome shotgun (WGS) entry which is preliminary data.</text>
</comment>
<dbReference type="EMBL" id="DXBZ01000015">
    <property type="protein sequence ID" value="HIZ17605.1"/>
    <property type="molecule type" value="Genomic_DNA"/>
</dbReference>
<feature type="non-terminal residue" evidence="1">
    <location>
        <position position="136"/>
    </location>
</feature>
<name>A0A9D2DIT9_9ACTN</name>
<dbReference type="GO" id="GO:0050660">
    <property type="term" value="F:flavin adenine dinucleotide binding"/>
    <property type="evidence" value="ECO:0007669"/>
    <property type="project" value="TreeGrafter"/>
</dbReference>
<dbReference type="Pfam" id="PF13450">
    <property type="entry name" value="NAD_binding_8"/>
    <property type="match status" value="1"/>
</dbReference>
<proteinExistence type="predicted"/>
<evidence type="ECO:0000313" key="2">
    <source>
        <dbReference type="Proteomes" id="UP000824029"/>
    </source>
</evidence>
<dbReference type="Gene3D" id="3.40.50.720">
    <property type="entry name" value="NAD(P)-binding Rossmann-like Domain"/>
    <property type="match status" value="1"/>
</dbReference>
<sequence length="136" mass="15305">MSIEKGLPAGFNPDSFDAIVVGAGYAGATCARRLAESCGFKVCVLERRDHIAGNAYDYVDEAGILIHKYGPHIYHTVNDRVNEFLSRFTEWTDYQHKVLANIHGTLMPVPFNHRSLKLAFGDEKGERLYQKLVDTF</sequence>
<dbReference type="Proteomes" id="UP000824029">
    <property type="component" value="Unassembled WGS sequence"/>
</dbReference>
<dbReference type="GO" id="GO:0005829">
    <property type="term" value="C:cytosol"/>
    <property type="evidence" value="ECO:0007669"/>
    <property type="project" value="TreeGrafter"/>
</dbReference>
<accession>A0A9D2DIT9</accession>
<gene>
    <name evidence="1" type="ORF">IAA22_00600</name>
</gene>
<protein>
    <submittedName>
        <fullName evidence="1">FAD-dependent oxidoreductase</fullName>
    </submittedName>
</protein>
<organism evidence="1 2">
    <name type="scientific">Candidatus Olsenella stercoravium</name>
    <dbReference type="NCBI Taxonomy" id="2838713"/>
    <lineage>
        <taxon>Bacteria</taxon>
        <taxon>Bacillati</taxon>
        <taxon>Actinomycetota</taxon>
        <taxon>Coriobacteriia</taxon>
        <taxon>Coriobacteriales</taxon>
        <taxon>Atopobiaceae</taxon>
        <taxon>Olsenella</taxon>
    </lineage>
</organism>
<dbReference type="AlphaFoldDB" id="A0A9D2DIT9"/>
<evidence type="ECO:0000313" key="1">
    <source>
        <dbReference type="EMBL" id="HIZ17605.1"/>
    </source>
</evidence>
<reference evidence="1" key="2">
    <citation type="submission" date="2021-04" db="EMBL/GenBank/DDBJ databases">
        <authorList>
            <person name="Gilroy R."/>
        </authorList>
    </citation>
    <scope>NUCLEOTIDE SEQUENCE</scope>
    <source>
        <strain evidence="1">ChiHecolR3B27-1887</strain>
    </source>
</reference>
<dbReference type="GO" id="GO:0008767">
    <property type="term" value="F:UDP-galactopyranose mutase activity"/>
    <property type="evidence" value="ECO:0007669"/>
    <property type="project" value="TreeGrafter"/>
</dbReference>
<dbReference type="SUPFAM" id="SSF51971">
    <property type="entry name" value="Nucleotide-binding domain"/>
    <property type="match status" value="1"/>
</dbReference>
<reference evidence="1" key="1">
    <citation type="journal article" date="2021" name="PeerJ">
        <title>Extensive microbial diversity within the chicken gut microbiome revealed by metagenomics and culture.</title>
        <authorList>
            <person name="Gilroy R."/>
            <person name="Ravi A."/>
            <person name="Getino M."/>
            <person name="Pursley I."/>
            <person name="Horton D.L."/>
            <person name="Alikhan N.F."/>
            <person name="Baker D."/>
            <person name="Gharbi K."/>
            <person name="Hall N."/>
            <person name="Watson M."/>
            <person name="Adriaenssens E.M."/>
            <person name="Foster-Nyarko E."/>
            <person name="Jarju S."/>
            <person name="Secka A."/>
            <person name="Antonio M."/>
            <person name="Oren A."/>
            <person name="Chaudhuri R.R."/>
            <person name="La Ragione R."/>
            <person name="Hildebrand F."/>
            <person name="Pallen M.J."/>
        </authorList>
    </citation>
    <scope>NUCLEOTIDE SEQUENCE</scope>
    <source>
        <strain evidence="1">ChiHecolR3B27-1887</strain>
    </source>
</reference>
<dbReference type="PANTHER" id="PTHR21197">
    <property type="entry name" value="UDP-GALACTOPYRANOSE MUTASE"/>
    <property type="match status" value="1"/>
</dbReference>
<dbReference type="PANTHER" id="PTHR21197:SF0">
    <property type="entry name" value="UDP-GALACTOPYRANOSE MUTASE"/>
    <property type="match status" value="1"/>
</dbReference>